<keyword evidence="1" id="KW-1133">Transmembrane helix</keyword>
<dbReference type="Proteomes" id="UP000092950">
    <property type="component" value="Plasmid unnamed1"/>
</dbReference>
<reference evidence="3 4" key="1">
    <citation type="submission" date="2015-09" db="EMBL/GenBank/DDBJ databases">
        <authorList>
            <person name="Jackson K.R."/>
            <person name="Lunt B.L."/>
            <person name="Fisher J.N.B."/>
            <person name="Gardner A.V."/>
            <person name="Bailey M.E."/>
            <person name="Deus L.M."/>
            <person name="Earl A.S."/>
            <person name="Gibby P.D."/>
            <person name="Hartmann K.A."/>
            <person name="Liu J.E."/>
            <person name="Manci A.M."/>
            <person name="Nielsen D.A."/>
            <person name="Solomon M.B."/>
            <person name="Breakwell D.P."/>
            <person name="Burnett S.H."/>
            <person name="Grose J.H."/>
        </authorList>
    </citation>
    <scope>NUCLEOTIDE SEQUENCE [LARGE SCALE GENOMIC DNA]</scope>
    <source>
        <strain evidence="3 4">2789STDY5608636</strain>
    </source>
</reference>
<organism evidence="3 4">
    <name type="scientific">Bordetella pseudohinzii</name>
    <dbReference type="NCBI Taxonomy" id="1331258"/>
    <lineage>
        <taxon>Bacteria</taxon>
        <taxon>Pseudomonadati</taxon>
        <taxon>Pseudomonadota</taxon>
        <taxon>Betaproteobacteria</taxon>
        <taxon>Burkholderiales</taxon>
        <taxon>Alcaligenaceae</taxon>
        <taxon>Bordetella</taxon>
    </lineage>
</organism>
<dbReference type="RefSeq" id="WP_043215389.1">
    <property type="nucleotide sequence ID" value="NZ_CAJGUP010000012.1"/>
</dbReference>
<keyword evidence="5" id="KW-1185">Reference proteome</keyword>
<keyword evidence="1" id="KW-0472">Membrane</keyword>
<dbReference type="AlphaFoldDB" id="A0A0J6EUE5"/>
<evidence type="ECO:0000313" key="3">
    <source>
        <dbReference type="EMBL" id="CUJ13410.1"/>
    </source>
</evidence>
<dbReference type="InterPro" id="IPR021055">
    <property type="entry name" value="T4BSS_IcmL/DotI"/>
</dbReference>
<accession>A0A0M7HTP0</accession>
<dbReference type="OrthoDB" id="6367129at2"/>
<evidence type="ECO:0000313" key="5">
    <source>
        <dbReference type="Proteomes" id="UP000092950"/>
    </source>
</evidence>
<keyword evidence="2" id="KW-0614">Plasmid</keyword>
<evidence type="ECO:0000313" key="2">
    <source>
        <dbReference type="EMBL" id="ANY18530.1"/>
    </source>
</evidence>
<geneLocation type="plasmid" evidence="2 5">
    <name>unnamed1</name>
</geneLocation>
<proteinExistence type="predicted"/>
<name>A0A0J6EUE5_9BORD</name>
<gene>
    <name evidence="2" type="ORF">BBN53_21145</name>
    <name evidence="3" type="ORF">ERS370011_03930</name>
</gene>
<accession>A0A0J6EUE5</accession>
<reference evidence="2 5" key="2">
    <citation type="submission" date="2016-07" db="EMBL/GenBank/DDBJ databases">
        <title>Complete genome sequences of Bordetella pseudohinzii.</title>
        <authorList>
            <person name="Spilker T."/>
            <person name="Darrah R."/>
            <person name="LiPuma J.J."/>
        </authorList>
    </citation>
    <scope>NUCLEOTIDE SEQUENCE [LARGE SCALE GENOMIC DNA]</scope>
    <source>
        <strain evidence="2 5">HI4681</strain>
        <plasmid evidence="2 5">unnamed1</plasmid>
    </source>
</reference>
<evidence type="ECO:0000256" key="1">
    <source>
        <dbReference type="SAM" id="Phobius"/>
    </source>
</evidence>
<dbReference type="EMBL" id="CP016441">
    <property type="protein sequence ID" value="ANY18530.1"/>
    <property type="molecule type" value="Genomic_DNA"/>
</dbReference>
<sequence>MSELTPELREAIAKLAQTFDAVSPAVAAARHENRLRRWTGGILKSNCLLSAALLVLAVTNAAGWYFALNPVREYFAADNGRILPLVPLSAPYRASPEVIQYVSATLNQALALDFLNYQQDQERVRGRFSKAGFASYLEALEKSGIMDRVRKQRMNLTNSTFTGVVTWEGLNAGVYTWIVEVPVELRLVGQNSELPTQKFRATVRVSRTSTLDSTEGIAIVQIVTAPMERN</sequence>
<dbReference type="EMBL" id="CYTV01000017">
    <property type="protein sequence ID" value="CUJ13410.1"/>
    <property type="molecule type" value="Genomic_DNA"/>
</dbReference>
<dbReference type="Pfam" id="PF11393">
    <property type="entry name" value="T4BSS_DotI_IcmL"/>
    <property type="match status" value="1"/>
</dbReference>
<dbReference type="Proteomes" id="UP000053096">
    <property type="component" value="Unassembled WGS sequence"/>
</dbReference>
<dbReference type="KEGG" id="bpdz:BBN53_21145"/>
<feature type="transmembrane region" description="Helical" evidence="1">
    <location>
        <begin position="46"/>
        <end position="67"/>
    </location>
</feature>
<keyword evidence="1" id="KW-0812">Transmembrane</keyword>
<protein>
    <submittedName>
        <fullName evidence="3">Macrophage killing protein with similarity to conjugation protein</fullName>
    </submittedName>
</protein>
<dbReference type="CDD" id="cd16385">
    <property type="entry name" value="IcmL"/>
    <property type="match status" value="1"/>
</dbReference>
<evidence type="ECO:0000313" key="4">
    <source>
        <dbReference type="Proteomes" id="UP000053096"/>
    </source>
</evidence>